<dbReference type="RefSeq" id="XP_040877515.1">
    <property type="nucleotide sequence ID" value="XM_041028491.1"/>
</dbReference>
<keyword evidence="3" id="KW-0645">Protease</keyword>
<dbReference type="HOGENOM" id="CLU_008615_2_0_1"/>
<dbReference type="AlphaFoldDB" id="A0A074VS02"/>
<evidence type="ECO:0000313" key="7">
    <source>
        <dbReference type="Proteomes" id="UP000030672"/>
    </source>
</evidence>
<dbReference type="SUPFAM" id="SSF82171">
    <property type="entry name" value="DPP6 N-terminal domain-like"/>
    <property type="match status" value="1"/>
</dbReference>
<evidence type="ECO:0000256" key="2">
    <source>
        <dbReference type="ARBA" id="ARBA00022801"/>
    </source>
</evidence>
<evidence type="ECO:0000259" key="5">
    <source>
        <dbReference type="Pfam" id="PF00326"/>
    </source>
</evidence>
<feature type="domain" description="Peptidase S9 prolyl oligopeptidase catalytic" evidence="5">
    <location>
        <begin position="450"/>
        <end position="675"/>
    </location>
</feature>
<dbReference type="SUPFAM" id="SSF53474">
    <property type="entry name" value="alpha/beta-Hydrolases"/>
    <property type="match status" value="1"/>
</dbReference>
<evidence type="ECO:0000313" key="6">
    <source>
        <dbReference type="EMBL" id="KEQ60492.1"/>
    </source>
</evidence>
<dbReference type="Pfam" id="PF00326">
    <property type="entry name" value="Peptidase_S9"/>
    <property type="match status" value="1"/>
</dbReference>
<dbReference type="InterPro" id="IPR029058">
    <property type="entry name" value="AB_hydrolase_fold"/>
</dbReference>
<dbReference type="Gene3D" id="3.40.50.1820">
    <property type="entry name" value="alpha/beta hydrolase"/>
    <property type="match status" value="1"/>
</dbReference>
<sequence>MSDDKELLQSLCDLEIPNTIRFSPDGQHVLYSTELTWGHRRGSRAVSTLWLAKTGLENSAQRLTSGSYKDYAGAWGTDGKSIAFISDRADAGKSWAIYVLPMRDGDFKDAEAYAITDVHNEKAIDKFAFSPDGKQIAFLSADEKTTEQKQKEADGEDMHVWGEQWSPSRLRIVDLETRKVSNLVLNRHLVDFHWSPDGTRIAFASSRTPEFESGLLEGVTISTVDVNLDSSKEVCSLPRSYNINLTWANDGHLYLCSGVPADKLYGGHGIYSVDPDSPSSSYEHVAFGIDDDAAGLTKASNGEVLVKVEHHLESRICSMDGKVMYGQQQELEAFDAAYTGKERETILAIATSDVNHPVEVFTTVDGGATMIQLSNHGEAFKSRKFGTCSILTSPSDDATVDIEALYLSPAGTTAGAESDRPKEALPTVVMAHGGPNTRLTNAFNTYYYMLTPYLLSLGYGILLPNYRGSSGRGQQFAEFSIGGTGKHDYADIITMTQCAIEQGYANNDKLLICGWSQGGFLTFLCSVRNGLHPYDWKFKAAVAGAGISDSDSMALTSDLGSVFQPELHSGRVMWNMDRDDTRNRQASPLWEFEDAVKRSQQTNSMVIPPMLILHGEEDTRCHVSNAWGMRRALESQKLPFELVTYPRQGHIFSEQKFWIDMALRLRRWCDTYIGQEFNR</sequence>
<evidence type="ECO:0000256" key="3">
    <source>
        <dbReference type="ARBA" id="ARBA00022825"/>
    </source>
</evidence>
<comment type="similarity">
    <text evidence="1">Belongs to the peptidase S9C family.</text>
</comment>
<dbReference type="InterPro" id="IPR001375">
    <property type="entry name" value="Peptidase_S9_cat"/>
</dbReference>
<name>A0A074VS02_AURM1</name>
<gene>
    <name evidence="6" type="ORF">M437DRAFT_86586</name>
</gene>
<dbReference type="InterPro" id="IPR011659">
    <property type="entry name" value="WD40"/>
</dbReference>
<dbReference type="Gene3D" id="2.120.10.60">
    <property type="entry name" value="Tricorn protease N-terminal domain"/>
    <property type="match status" value="1"/>
</dbReference>
<evidence type="ECO:0000256" key="4">
    <source>
        <dbReference type="ARBA" id="ARBA00032829"/>
    </source>
</evidence>
<accession>A0A074VS02</accession>
<dbReference type="PANTHER" id="PTHR42776">
    <property type="entry name" value="SERINE PEPTIDASE S9 FAMILY MEMBER"/>
    <property type="match status" value="1"/>
</dbReference>
<dbReference type="EMBL" id="KL584842">
    <property type="protein sequence ID" value="KEQ60492.1"/>
    <property type="molecule type" value="Genomic_DNA"/>
</dbReference>
<organism evidence="6 7">
    <name type="scientific">Aureobasidium melanogenum (strain CBS 110374)</name>
    <name type="common">Aureobasidium pullulans var. melanogenum</name>
    <dbReference type="NCBI Taxonomy" id="1043003"/>
    <lineage>
        <taxon>Eukaryota</taxon>
        <taxon>Fungi</taxon>
        <taxon>Dikarya</taxon>
        <taxon>Ascomycota</taxon>
        <taxon>Pezizomycotina</taxon>
        <taxon>Dothideomycetes</taxon>
        <taxon>Dothideomycetidae</taxon>
        <taxon>Dothideales</taxon>
        <taxon>Saccotheciaceae</taxon>
        <taxon>Aureobasidium</taxon>
    </lineage>
</organism>
<evidence type="ECO:0000256" key="1">
    <source>
        <dbReference type="ARBA" id="ARBA00010040"/>
    </source>
</evidence>
<keyword evidence="3" id="KW-0720">Serine protease</keyword>
<dbReference type="Proteomes" id="UP000030672">
    <property type="component" value="Unassembled WGS sequence"/>
</dbReference>
<proteinExistence type="inferred from homology"/>
<dbReference type="Pfam" id="PF07676">
    <property type="entry name" value="PD40"/>
    <property type="match status" value="3"/>
</dbReference>
<keyword evidence="2" id="KW-0378">Hydrolase</keyword>
<dbReference type="GO" id="GO:0006508">
    <property type="term" value="P:proteolysis"/>
    <property type="evidence" value="ECO:0007669"/>
    <property type="project" value="InterPro"/>
</dbReference>
<protein>
    <recommendedName>
        <fullName evidence="4">Dipeptidyl-peptidase V</fullName>
    </recommendedName>
</protein>
<reference evidence="6 7" key="1">
    <citation type="journal article" date="2014" name="BMC Genomics">
        <title>Genome sequencing of four Aureobasidium pullulans varieties: biotechnological potential, stress tolerance, and description of new species.</title>
        <authorList>
            <person name="Gostin Ar C."/>
            <person name="Ohm R.A."/>
            <person name="Kogej T."/>
            <person name="Sonjak S."/>
            <person name="Turk M."/>
            <person name="Zajc J."/>
            <person name="Zalar P."/>
            <person name="Grube M."/>
            <person name="Sun H."/>
            <person name="Han J."/>
            <person name="Sharma A."/>
            <person name="Chiniquy J."/>
            <person name="Ngan C.Y."/>
            <person name="Lipzen A."/>
            <person name="Barry K."/>
            <person name="Grigoriev I.V."/>
            <person name="Gunde-Cimerman N."/>
        </authorList>
    </citation>
    <scope>NUCLEOTIDE SEQUENCE [LARGE SCALE GENOMIC DNA]</scope>
    <source>
        <strain evidence="6 7">CBS 110374</strain>
    </source>
</reference>
<dbReference type="InterPro" id="IPR011042">
    <property type="entry name" value="6-blade_b-propeller_TolB-like"/>
</dbReference>
<dbReference type="PANTHER" id="PTHR42776:SF27">
    <property type="entry name" value="DIPEPTIDYL PEPTIDASE FAMILY MEMBER 6"/>
    <property type="match status" value="1"/>
</dbReference>
<dbReference type="Gene3D" id="2.120.10.30">
    <property type="entry name" value="TolB, C-terminal domain"/>
    <property type="match status" value="1"/>
</dbReference>
<dbReference type="STRING" id="1043003.A0A074VS02"/>
<dbReference type="GeneID" id="63921864"/>
<dbReference type="GO" id="GO:0004252">
    <property type="term" value="F:serine-type endopeptidase activity"/>
    <property type="evidence" value="ECO:0007669"/>
    <property type="project" value="TreeGrafter"/>
</dbReference>
<keyword evidence="7" id="KW-1185">Reference proteome</keyword>